<evidence type="ECO:0000313" key="3">
    <source>
        <dbReference type="Proteomes" id="UP000283482"/>
    </source>
</evidence>
<organism evidence="2 3">
    <name type="scientific">Bacteroides stercoris</name>
    <dbReference type="NCBI Taxonomy" id="46506"/>
    <lineage>
        <taxon>Bacteria</taxon>
        <taxon>Pseudomonadati</taxon>
        <taxon>Bacteroidota</taxon>
        <taxon>Bacteroidia</taxon>
        <taxon>Bacteroidales</taxon>
        <taxon>Bacteroidaceae</taxon>
        <taxon>Bacteroides</taxon>
    </lineage>
</organism>
<comment type="caution">
    <text evidence="2">The sequence shown here is derived from an EMBL/GenBank/DDBJ whole genome shotgun (WGS) entry which is preliminary data.</text>
</comment>
<name>A0A413USY2_BACSE</name>
<keyword evidence="1" id="KW-0812">Transmembrane</keyword>
<gene>
    <name evidence="2" type="ORF">DW889_17490</name>
</gene>
<keyword evidence="1" id="KW-1133">Transmembrane helix</keyword>
<evidence type="ECO:0000256" key="1">
    <source>
        <dbReference type="SAM" id="Phobius"/>
    </source>
</evidence>
<dbReference type="EMBL" id="QSGN01000102">
    <property type="protein sequence ID" value="RHB21584.1"/>
    <property type="molecule type" value="Genomic_DNA"/>
</dbReference>
<proteinExistence type="predicted"/>
<dbReference type="Proteomes" id="UP000283482">
    <property type="component" value="Unassembled WGS sequence"/>
</dbReference>
<dbReference type="AlphaFoldDB" id="A0A413USY2"/>
<accession>A0A413USY2</accession>
<reference evidence="2 3" key="1">
    <citation type="submission" date="2018-08" db="EMBL/GenBank/DDBJ databases">
        <title>A genome reference for cultivated species of the human gut microbiota.</title>
        <authorList>
            <person name="Zou Y."/>
            <person name="Xue W."/>
            <person name="Luo G."/>
        </authorList>
    </citation>
    <scope>NUCLEOTIDE SEQUENCE [LARGE SCALE GENOMIC DNA]</scope>
    <source>
        <strain evidence="2 3">AM40-34</strain>
    </source>
</reference>
<sequence length="138" mass="14840">MGELLPIATPSKNGLVDKEMAPSSVENGALKVNLISEYGTTTFLISIYSAASIGIFLLAAQTYNQKLGGKCVCIGENNLSIYVGTKNIYIEPHEHSNINVCIIPLSDHSGVESVEKMEFEDLDAIKDKLTKIVPIALG</sequence>
<protein>
    <submittedName>
        <fullName evidence="2">Uncharacterized protein</fullName>
    </submittedName>
</protein>
<keyword evidence="1" id="KW-0472">Membrane</keyword>
<evidence type="ECO:0000313" key="2">
    <source>
        <dbReference type="EMBL" id="RHB21584.1"/>
    </source>
</evidence>
<feature type="transmembrane region" description="Helical" evidence="1">
    <location>
        <begin position="38"/>
        <end position="60"/>
    </location>
</feature>